<name>A0AA97JXP5_EUBMA</name>
<evidence type="ECO:0000313" key="3">
    <source>
        <dbReference type="RefSeq" id="XP_054845322.1"/>
    </source>
</evidence>
<dbReference type="Pfam" id="PF15667">
    <property type="entry name" value="CMIP6"/>
    <property type="match status" value="1"/>
</dbReference>
<reference evidence="3" key="1">
    <citation type="submission" date="2025-08" db="UniProtKB">
        <authorList>
            <consortium name="RefSeq"/>
        </authorList>
    </citation>
    <scope>IDENTIFICATION</scope>
    <source>
        <tissue evidence="3">Blood</tissue>
    </source>
</reference>
<dbReference type="AlphaFoldDB" id="A0AA97JXP5"/>
<feature type="region of interest" description="Disordered" evidence="1">
    <location>
        <begin position="129"/>
        <end position="149"/>
    </location>
</feature>
<sequence>MLSSIELLSGRRRRAPLRHVDTFRIFNLELPERNNILEKFQEEYTPRRQEHHQLLEWRNTPQVHHVKYIKSNARFLNKTFCYMDTEDPKAKEDHWWPCNEPLVHRPKPPFGKQSTQRNDFQKPNCKLTRPIKHSSMLPPSHGIVPLASPRTPTSLPRIFQEQISFKHHYNARATPCVPYQGKKQGTFVCREIKPARGTLVPEGAEALTSTQGSDPLEQPQAEKGNSVENCMTSPCLCLPDSQEAPDSGTHLSKTDISVGAKADPSASEKGQISQKNEADLSYRAGEAPSCPVRKAALHKLQDHLPPLPKVVQSPAEIQMA</sequence>
<gene>
    <name evidence="3" type="primary">C1H2orf73</name>
</gene>
<dbReference type="KEGG" id="emc:129336249"/>
<dbReference type="InterPro" id="IPR031365">
    <property type="entry name" value="CMIP6"/>
</dbReference>
<evidence type="ECO:0000256" key="1">
    <source>
        <dbReference type="SAM" id="MobiDB-lite"/>
    </source>
</evidence>
<evidence type="ECO:0000313" key="2">
    <source>
        <dbReference type="Proteomes" id="UP001190640"/>
    </source>
</evidence>
<organism evidence="2 3">
    <name type="scientific">Eublepharis macularius</name>
    <name type="common">Leopard gecko</name>
    <name type="synonym">Cyrtodactylus macularius</name>
    <dbReference type="NCBI Taxonomy" id="481883"/>
    <lineage>
        <taxon>Eukaryota</taxon>
        <taxon>Metazoa</taxon>
        <taxon>Chordata</taxon>
        <taxon>Craniata</taxon>
        <taxon>Vertebrata</taxon>
        <taxon>Euteleostomi</taxon>
        <taxon>Lepidosauria</taxon>
        <taxon>Squamata</taxon>
        <taxon>Bifurcata</taxon>
        <taxon>Gekkota</taxon>
        <taxon>Eublepharidae</taxon>
        <taxon>Eublepharinae</taxon>
        <taxon>Eublepharis</taxon>
    </lineage>
</organism>
<dbReference type="CTD" id="129852"/>
<dbReference type="GeneID" id="129336249"/>
<dbReference type="PANTHER" id="PTHR35087:SF1">
    <property type="entry name" value="RIKEN CDNA 4930505A04 GENE"/>
    <property type="match status" value="1"/>
</dbReference>
<dbReference type="RefSeq" id="XP_054845322.1">
    <property type="nucleotide sequence ID" value="XM_054989347.1"/>
</dbReference>
<accession>A0AA97JXP5</accession>
<dbReference type="Proteomes" id="UP001190640">
    <property type="component" value="Chromosome 1"/>
</dbReference>
<proteinExistence type="predicted"/>
<protein>
    <submittedName>
        <fullName evidence="3">Uncharacterized protein C2orf73 homolog</fullName>
    </submittedName>
</protein>
<feature type="region of interest" description="Disordered" evidence="1">
    <location>
        <begin position="206"/>
        <end position="225"/>
    </location>
</feature>
<feature type="region of interest" description="Disordered" evidence="1">
    <location>
        <begin position="259"/>
        <end position="284"/>
    </location>
</feature>
<dbReference type="PANTHER" id="PTHR35087">
    <property type="entry name" value="SIMILAR TO HYPOTHETICAL PROTEIN FLJ40298"/>
    <property type="match status" value="1"/>
</dbReference>
<keyword evidence="2" id="KW-1185">Reference proteome</keyword>